<feature type="transmembrane region" description="Helical" evidence="1">
    <location>
        <begin position="120"/>
        <end position="139"/>
    </location>
</feature>
<dbReference type="OrthoDB" id="6713125at2"/>
<keyword evidence="1" id="KW-0812">Transmembrane</keyword>
<protein>
    <submittedName>
        <fullName evidence="2">Uncharacterized protein</fullName>
    </submittedName>
</protein>
<dbReference type="EMBL" id="LUAW01000011">
    <property type="protein sequence ID" value="KYQ73295.1"/>
    <property type="molecule type" value="Genomic_DNA"/>
</dbReference>
<dbReference type="RefSeq" id="WP_067666695.1">
    <property type="nucleotide sequence ID" value="NZ_CBCSIK010000008.1"/>
</dbReference>
<sequence>MENLLKIGGLLAVLVVPIFLAHLNNRLAHLKHSKDSKAEALKLADEFESSELEKRSNLYKDRLAKSLFNNEALTYSEAKFFTKYENADMWVGEYVKVRNRLKRERDEDGTLIEFKARAKWYTILLSLFGYIAFAFVGLIPFYKAQKYMDWILSYYDKGMLLSVFIIVALHAICLAAAFLCLKYVERCADAGIFMNDFYKYAFKVENIEEQDIGEIDKVA</sequence>
<dbReference type="AlphaFoldDB" id="A0A151Y5I5"/>
<reference evidence="2 3" key="1">
    <citation type="submission" date="2016-03" db="EMBL/GenBank/DDBJ databases">
        <title>Acinetobacter genomospecies 28 strain ANC 4149.</title>
        <authorList>
            <person name="Radolfova-Krizova L."/>
            <person name="Nemec A."/>
        </authorList>
    </citation>
    <scope>NUCLEOTIDE SEQUENCE [LARGE SCALE GENOMIC DNA]</scope>
    <source>
        <strain evidence="2 3">ANC 4149</strain>
    </source>
</reference>
<keyword evidence="3" id="KW-1185">Reference proteome</keyword>
<evidence type="ECO:0000313" key="3">
    <source>
        <dbReference type="Proteomes" id="UP000076276"/>
    </source>
</evidence>
<evidence type="ECO:0000313" key="2">
    <source>
        <dbReference type="EMBL" id="KYQ73295.1"/>
    </source>
</evidence>
<feature type="transmembrane region" description="Helical" evidence="1">
    <location>
        <begin position="159"/>
        <end position="184"/>
    </location>
</feature>
<evidence type="ECO:0000256" key="1">
    <source>
        <dbReference type="SAM" id="Phobius"/>
    </source>
</evidence>
<keyword evidence="1" id="KW-0472">Membrane</keyword>
<comment type="caution">
    <text evidence="2">The sequence shown here is derived from an EMBL/GenBank/DDBJ whole genome shotgun (WGS) entry which is preliminary data.</text>
</comment>
<organism evidence="2 3">
    <name type="scientific">Acinetobacter pragensis</name>
    <dbReference type="NCBI Taxonomy" id="1806892"/>
    <lineage>
        <taxon>Bacteria</taxon>
        <taxon>Pseudomonadati</taxon>
        <taxon>Pseudomonadota</taxon>
        <taxon>Gammaproteobacteria</taxon>
        <taxon>Moraxellales</taxon>
        <taxon>Moraxellaceae</taxon>
        <taxon>Acinetobacter</taxon>
    </lineage>
</organism>
<accession>A0A151Y5I5</accession>
<proteinExistence type="predicted"/>
<name>A0A151Y5I5_9GAMM</name>
<dbReference type="Proteomes" id="UP000076276">
    <property type="component" value="Unassembled WGS sequence"/>
</dbReference>
<feature type="transmembrane region" description="Helical" evidence="1">
    <location>
        <begin position="6"/>
        <end position="24"/>
    </location>
</feature>
<dbReference type="STRING" id="1806892.AZH43_07560"/>
<keyword evidence="1" id="KW-1133">Transmembrane helix</keyword>
<gene>
    <name evidence="2" type="ORF">AZH43_07560</name>
</gene>